<dbReference type="Pfam" id="PF01590">
    <property type="entry name" value="GAF"/>
    <property type="match status" value="1"/>
</dbReference>
<feature type="domain" description="GAF" evidence="3">
    <location>
        <begin position="147"/>
        <end position="317"/>
    </location>
</feature>
<feature type="region of interest" description="Disordered" evidence="2">
    <location>
        <begin position="200"/>
        <end position="220"/>
    </location>
</feature>
<dbReference type="NCBIfam" id="TIGR00229">
    <property type="entry name" value="sensory_box"/>
    <property type="match status" value="1"/>
</dbReference>
<dbReference type="Gene3D" id="3.30.565.10">
    <property type="entry name" value="Histidine kinase-like ATPase, C-terminal domain"/>
    <property type="match status" value="1"/>
</dbReference>
<proteinExistence type="predicted"/>
<dbReference type="Gene3D" id="3.30.450.40">
    <property type="match status" value="1"/>
</dbReference>
<dbReference type="InterPro" id="IPR035965">
    <property type="entry name" value="PAS-like_dom_sf"/>
</dbReference>
<dbReference type="Pfam" id="PF08448">
    <property type="entry name" value="PAS_4"/>
    <property type="match status" value="1"/>
</dbReference>
<dbReference type="Gene3D" id="3.30.450.20">
    <property type="entry name" value="PAS domain"/>
    <property type="match status" value="1"/>
</dbReference>
<reference evidence="5" key="1">
    <citation type="submission" date="2024-07" db="EMBL/GenBank/DDBJ databases">
        <authorList>
            <person name="Yu S.T."/>
        </authorList>
    </citation>
    <scope>NUCLEOTIDE SEQUENCE</scope>
    <source>
        <strain evidence="5">R35</strain>
    </source>
</reference>
<dbReference type="SUPFAM" id="SSF55874">
    <property type="entry name" value="ATPase domain of HSP90 chaperone/DNA topoisomerase II/histidine kinase"/>
    <property type="match status" value="1"/>
</dbReference>
<dbReference type="InterPro" id="IPR036457">
    <property type="entry name" value="PPM-type-like_dom_sf"/>
</dbReference>
<dbReference type="InterPro" id="IPR029016">
    <property type="entry name" value="GAF-like_dom_sf"/>
</dbReference>
<dbReference type="InterPro" id="IPR036890">
    <property type="entry name" value="HATPase_C_sf"/>
</dbReference>
<protein>
    <submittedName>
        <fullName evidence="5">SpoIIE family protein phosphatase</fullName>
    </submittedName>
</protein>
<dbReference type="SUPFAM" id="SSF55785">
    <property type="entry name" value="PYP-like sensor domain (PAS domain)"/>
    <property type="match status" value="1"/>
</dbReference>
<dbReference type="SMART" id="SM00331">
    <property type="entry name" value="PP2C_SIG"/>
    <property type="match status" value="1"/>
</dbReference>
<dbReference type="RefSeq" id="WP_369262171.1">
    <property type="nucleotide sequence ID" value="NZ_CP163440.1"/>
</dbReference>
<dbReference type="SMART" id="SM00065">
    <property type="entry name" value="GAF"/>
    <property type="match status" value="1"/>
</dbReference>
<dbReference type="Gene3D" id="3.60.40.10">
    <property type="entry name" value="PPM-type phosphatase domain"/>
    <property type="match status" value="1"/>
</dbReference>
<dbReference type="InterPro" id="IPR003594">
    <property type="entry name" value="HATPase_dom"/>
</dbReference>
<feature type="domain" description="PPM-type phosphatase" evidence="4">
    <location>
        <begin position="338"/>
        <end position="551"/>
    </location>
</feature>
<dbReference type="InterPro" id="IPR013656">
    <property type="entry name" value="PAS_4"/>
</dbReference>
<dbReference type="InterPro" id="IPR003018">
    <property type="entry name" value="GAF"/>
</dbReference>
<dbReference type="CDD" id="cd16936">
    <property type="entry name" value="HATPase_RsbW-like"/>
    <property type="match status" value="1"/>
</dbReference>
<dbReference type="PANTHER" id="PTHR43156:SF2">
    <property type="entry name" value="STAGE II SPORULATION PROTEIN E"/>
    <property type="match status" value="1"/>
</dbReference>
<dbReference type="SUPFAM" id="SSF55781">
    <property type="entry name" value="GAF domain-like"/>
    <property type="match status" value="1"/>
</dbReference>
<evidence type="ECO:0000313" key="5">
    <source>
        <dbReference type="EMBL" id="XDQ65453.1"/>
    </source>
</evidence>
<evidence type="ECO:0000256" key="1">
    <source>
        <dbReference type="ARBA" id="ARBA00022801"/>
    </source>
</evidence>
<dbReference type="InterPro" id="IPR052016">
    <property type="entry name" value="Bact_Sigma-Reg"/>
</dbReference>
<organism evidence="5">
    <name type="scientific">Streptomyces sp. R35</name>
    <dbReference type="NCBI Taxonomy" id="3238630"/>
    <lineage>
        <taxon>Bacteria</taxon>
        <taxon>Bacillati</taxon>
        <taxon>Actinomycetota</taxon>
        <taxon>Actinomycetes</taxon>
        <taxon>Kitasatosporales</taxon>
        <taxon>Streptomycetaceae</taxon>
        <taxon>Streptomyces</taxon>
    </lineage>
</organism>
<dbReference type="AlphaFoldDB" id="A0AB39SGR4"/>
<dbReference type="PANTHER" id="PTHR43156">
    <property type="entry name" value="STAGE II SPORULATION PROTEIN E-RELATED"/>
    <property type="match status" value="1"/>
</dbReference>
<accession>A0AB39SGR4</accession>
<evidence type="ECO:0000259" key="3">
    <source>
        <dbReference type="SMART" id="SM00065"/>
    </source>
</evidence>
<gene>
    <name evidence="5" type="ORF">AB5J50_34010</name>
</gene>
<dbReference type="EMBL" id="CP163440">
    <property type="protein sequence ID" value="XDQ65453.1"/>
    <property type="molecule type" value="Genomic_DNA"/>
</dbReference>
<evidence type="ECO:0000259" key="4">
    <source>
        <dbReference type="SMART" id="SM00331"/>
    </source>
</evidence>
<name>A0AB39SGR4_9ACTN</name>
<dbReference type="GO" id="GO:0016791">
    <property type="term" value="F:phosphatase activity"/>
    <property type="evidence" value="ECO:0007669"/>
    <property type="project" value="TreeGrafter"/>
</dbReference>
<dbReference type="InterPro" id="IPR000014">
    <property type="entry name" value="PAS"/>
</dbReference>
<dbReference type="Pfam" id="PF13581">
    <property type="entry name" value="HATPase_c_2"/>
    <property type="match status" value="1"/>
</dbReference>
<evidence type="ECO:0000256" key="2">
    <source>
        <dbReference type="SAM" id="MobiDB-lite"/>
    </source>
</evidence>
<dbReference type="InterPro" id="IPR001932">
    <property type="entry name" value="PPM-type_phosphatase-like_dom"/>
</dbReference>
<sequence length="680" mass="72683">MSDADVAMLDALFTQSPLGLRLLDTDLRVVRADSAAASKHGVAVEDLVGRRFPDSARGAAEPEELALLVRRVLDSGVPVMGHVVRGRPPTDPGRERAYEVSAFRLHDPRGQVLGVALMGVEVTDREKARAHAAVIGAVRERVGRTLDALVTCGDLADTLVPGFADIAVVEVVDSMARGDEPPLAPLPAHVPLRRVAFRSSADGDPPQAYQPGDVRSLPAPTPYTQALSDLRPRVVTLHPGLPWLATDPARADAIHASGAHSLLAAPLTLQGTVLGLVSLYRTGKSDPYDEGDVEVVLAAANHTALCIENARRYAREHTIATTLQRGLLPRRPVSHTALETAFMRATDDRGGGWYDTISLSSARTALVVGKVSGEGINATATMGQLRTVIRSLAESGLEPDELLARLNDTATLLAEERASLPPRDPLYREALTASCVYAVYDPLTETCTVATAGHPGPVIAYPDGTVALPDMPTGPQLGGAEDIPFATATVKILEGSVLAFSSPPIPVTDASDGSGPLQRALAQGERPIHDLCDELRYTHDAGRDSVLLLARTRPFPADRVATWQLDDDPTAPATARRLARAQLRAWNVDEDAAYNTGLIVSELVTNVVRYGSPPLELRLINDRTLTCEVRDTSPAAPHLRHARTIDEGGRGLFIIAQLAHVWGTRYTADGKTIWTEQALP</sequence>
<dbReference type="Pfam" id="PF07228">
    <property type="entry name" value="SpoIIE"/>
    <property type="match status" value="1"/>
</dbReference>
<dbReference type="FunFam" id="3.30.565.10:FF:000028">
    <property type="entry name" value="PAS sensor protein"/>
    <property type="match status" value="1"/>
</dbReference>
<keyword evidence="1" id="KW-0378">Hydrolase</keyword>